<feature type="transmembrane region" description="Helical" evidence="9">
    <location>
        <begin position="293"/>
        <end position="313"/>
    </location>
</feature>
<accession>G0M5H3</accession>
<evidence type="ECO:0000256" key="1">
    <source>
        <dbReference type="ARBA" id="ARBA00012513"/>
    </source>
</evidence>
<feature type="transmembrane region" description="Helical" evidence="9">
    <location>
        <begin position="359"/>
        <end position="376"/>
    </location>
</feature>
<dbReference type="PANTHER" id="PTHR24363">
    <property type="entry name" value="SERINE/THREONINE PROTEIN KINASE"/>
    <property type="match status" value="1"/>
</dbReference>
<dbReference type="EMBL" id="FR874854">
    <property type="protein sequence ID" value="CCC17501.1"/>
    <property type="molecule type" value="Genomic_DNA"/>
</dbReference>
<dbReference type="SUPFAM" id="SSF56112">
    <property type="entry name" value="Protein kinase-like (PK-like)"/>
    <property type="match status" value="1"/>
</dbReference>
<feature type="transmembrane region" description="Helical" evidence="9">
    <location>
        <begin position="319"/>
        <end position="338"/>
    </location>
</feature>
<name>G0M5H3_LACPE</name>
<sequence length="377" mass="42227">MVMISVNNLSKKGGRRLLPIVQAMQLLSEAGYEPLGPLLPTREFPLLVKKQQVVSVAKIVRDDNLPVLQRLKQQPVPRMPQIEALLTRPDCVVSIETLINGQTLADQLRTQGPFSPEMTARVATELLQTLQALADREIVHRDLKLSNVMCYRDHYYLIDVNAARQHHVAQNADTRLLGTSGFAAPENYGFAQTDQRSDIYSLGVVLNCLLTGQEPRGPLDTATRTADEVWGPIIAQATALDPDQRYQSATAMLAAIPGKSAPVSPQPKSDTPKRQAFKVQLTAKWQHRLQRGLVITLWVLYGVLILGLMGAGWDQATVAAKINFWSSGFLMFVAPVIAHYFNRWLKQQWSSKQWSRYRWWLRIAETVVILAGIIYIG</sequence>
<dbReference type="InterPro" id="IPR008271">
    <property type="entry name" value="Ser/Thr_kinase_AS"/>
</dbReference>
<keyword evidence="5 11" id="KW-0418">Kinase</keyword>
<dbReference type="PANTHER" id="PTHR24363:SF0">
    <property type="entry name" value="SERINE_THREONINE KINASE LIKE DOMAIN CONTAINING 1"/>
    <property type="match status" value="1"/>
</dbReference>
<feature type="domain" description="Protein kinase" evidence="10">
    <location>
        <begin position="24"/>
        <end position="256"/>
    </location>
</feature>
<evidence type="ECO:0000256" key="8">
    <source>
        <dbReference type="ARBA" id="ARBA00048679"/>
    </source>
</evidence>
<dbReference type="SMART" id="SM00220">
    <property type="entry name" value="S_TKc"/>
    <property type="match status" value="1"/>
</dbReference>
<dbReference type="InterPro" id="IPR011009">
    <property type="entry name" value="Kinase-like_dom_sf"/>
</dbReference>
<evidence type="ECO:0000256" key="3">
    <source>
        <dbReference type="ARBA" id="ARBA00022679"/>
    </source>
</evidence>
<dbReference type="EC" id="2.7.11.1" evidence="1"/>
<evidence type="ECO:0000256" key="9">
    <source>
        <dbReference type="SAM" id="Phobius"/>
    </source>
</evidence>
<dbReference type="PROSITE" id="PS00108">
    <property type="entry name" value="PROTEIN_KINASE_ST"/>
    <property type="match status" value="1"/>
</dbReference>
<dbReference type="Pfam" id="PF00069">
    <property type="entry name" value="Pkinase"/>
    <property type="match status" value="1"/>
</dbReference>
<comment type="catalytic activity">
    <reaction evidence="8">
        <text>L-seryl-[protein] + ATP = O-phospho-L-seryl-[protein] + ADP + H(+)</text>
        <dbReference type="Rhea" id="RHEA:17989"/>
        <dbReference type="Rhea" id="RHEA-COMP:9863"/>
        <dbReference type="Rhea" id="RHEA-COMP:11604"/>
        <dbReference type="ChEBI" id="CHEBI:15378"/>
        <dbReference type="ChEBI" id="CHEBI:29999"/>
        <dbReference type="ChEBI" id="CHEBI:30616"/>
        <dbReference type="ChEBI" id="CHEBI:83421"/>
        <dbReference type="ChEBI" id="CHEBI:456216"/>
        <dbReference type="EC" id="2.7.11.1"/>
    </reaction>
</comment>
<gene>
    <name evidence="11" type="ORF">LPENT_02197</name>
</gene>
<keyword evidence="9" id="KW-1133">Transmembrane helix</keyword>
<organism evidence="11">
    <name type="scientific">Lactiplantibacillus pentosus IG1</name>
    <dbReference type="NCBI Taxonomy" id="1042160"/>
    <lineage>
        <taxon>Bacteria</taxon>
        <taxon>Bacillati</taxon>
        <taxon>Bacillota</taxon>
        <taxon>Bacilli</taxon>
        <taxon>Lactobacillales</taxon>
        <taxon>Lactobacillaceae</taxon>
        <taxon>Lactiplantibacillus</taxon>
    </lineage>
</organism>
<reference evidence="11" key="1">
    <citation type="journal article" date="2011" name="J. Bacteriol.">
        <title>Genome Sequence of Lactobacillus pentosus IG1, a Strain Isolated from Spanish-Style Green Olive Fermentations.</title>
        <authorList>
            <person name="Maldonado-Barragan A."/>
            <person name="Caballero-Guerrero B."/>
            <person name="Lucena-Padros H."/>
            <person name="Ruiz-Barba J.L."/>
        </authorList>
    </citation>
    <scope>NUCLEOTIDE SEQUENCE</scope>
    <source>
        <strain evidence="11">IG1</strain>
    </source>
</reference>
<dbReference type="Gene3D" id="1.10.510.10">
    <property type="entry name" value="Transferase(Phosphotransferase) domain 1"/>
    <property type="match status" value="1"/>
</dbReference>
<dbReference type="InterPro" id="IPR000719">
    <property type="entry name" value="Prot_kinase_dom"/>
</dbReference>
<evidence type="ECO:0000259" key="10">
    <source>
        <dbReference type="PROSITE" id="PS50011"/>
    </source>
</evidence>
<dbReference type="AlphaFoldDB" id="G0M5H3"/>
<dbReference type="GO" id="GO:0004674">
    <property type="term" value="F:protein serine/threonine kinase activity"/>
    <property type="evidence" value="ECO:0007669"/>
    <property type="project" value="UniProtKB-KW"/>
</dbReference>
<comment type="catalytic activity">
    <reaction evidence="7">
        <text>L-threonyl-[protein] + ATP = O-phospho-L-threonyl-[protein] + ADP + H(+)</text>
        <dbReference type="Rhea" id="RHEA:46608"/>
        <dbReference type="Rhea" id="RHEA-COMP:11060"/>
        <dbReference type="Rhea" id="RHEA-COMP:11605"/>
        <dbReference type="ChEBI" id="CHEBI:15378"/>
        <dbReference type="ChEBI" id="CHEBI:30013"/>
        <dbReference type="ChEBI" id="CHEBI:30616"/>
        <dbReference type="ChEBI" id="CHEBI:61977"/>
        <dbReference type="ChEBI" id="CHEBI:456216"/>
        <dbReference type="EC" id="2.7.11.1"/>
    </reaction>
</comment>
<dbReference type="GO" id="GO:0005524">
    <property type="term" value="F:ATP binding"/>
    <property type="evidence" value="ECO:0007669"/>
    <property type="project" value="UniProtKB-KW"/>
</dbReference>
<evidence type="ECO:0000313" key="11">
    <source>
        <dbReference type="EMBL" id="CCC17501.1"/>
    </source>
</evidence>
<evidence type="ECO:0000256" key="5">
    <source>
        <dbReference type="ARBA" id="ARBA00022777"/>
    </source>
</evidence>
<protein>
    <recommendedName>
        <fullName evidence="1">non-specific serine/threonine protein kinase</fullName>
        <ecNumber evidence="1">2.7.11.1</ecNumber>
    </recommendedName>
</protein>
<keyword evidence="4" id="KW-0547">Nucleotide-binding</keyword>
<keyword evidence="3 11" id="KW-0808">Transferase</keyword>
<dbReference type="PROSITE" id="PS50011">
    <property type="entry name" value="PROTEIN_KINASE_DOM"/>
    <property type="match status" value="1"/>
</dbReference>
<keyword evidence="2 11" id="KW-0723">Serine/threonine-protein kinase</keyword>
<evidence type="ECO:0000256" key="4">
    <source>
        <dbReference type="ARBA" id="ARBA00022741"/>
    </source>
</evidence>
<keyword evidence="6" id="KW-0067">ATP-binding</keyword>
<proteinExistence type="predicted"/>
<keyword evidence="9" id="KW-0472">Membrane</keyword>
<keyword evidence="9" id="KW-0812">Transmembrane</keyword>
<evidence type="ECO:0000256" key="6">
    <source>
        <dbReference type="ARBA" id="ARBA00022840"/>
    </source>
</evidence>
<evidence type="ECO:0000256" key="2">
    <source>
        <dbReference type="ARBA" id="ARBA00022527"/>
    </source>
</evidence>
<dbReference type="GO" id="GO:0106310">
    <property type="term" value="F:protein serine kinase activity"/>
    <property type="evidence" value="ECO:0007669"/>
    <property type="project" value="RHEA"/>
</dbReference>
<evidence type="ECO:0000256" key="7">
    <source>
        <dbReference type="ARBA" id="ARBA00047899"/>
    </source>
</evidence>